<dbReference type="Proteomes" id="UP000318571">
    <property type="component" value="Chromosome 10"/>
</dbReference>
<accession>A0A553NDN5</accession>
<feature type="compositionally biased region" description="Polar residues" evidence="14">
    <location>
        <begin position="1282"/>
        <end position="1300"/>
    </location>
</feature>
<dbReference type="Pfam" id="PF00328">
    <property type="entry name" value="His_Phos_2"/>
    <property type="match status" value="2"/>
</dbReference>
<dbReference type="GO" id="GO:0005829">
    <property type="term" value="C:cytosol"/>
    <property type="evidence" value="ECO:0007669"/>
    <property type="project" value="UniProtKB-SubCell"/>
</dbReference>
<dbReference type="GO" id="GO:0033857">
    <property type="term" value="F:5-diphosphoinositol pentakisphosphate 1-kinase activity"/>
    <property type="evidence" value="ECO:0007669"/>
    <property type="project" value="TreeGrafter"/>
</dbReference>
<dbReference type="Gene3D" id="3.30.470.20">
    <property type="entry name" value="ATP-grasp fold, B domain"/>
    <property type="match status" value="1"/>
</dbReference>
<evidence type="ECO:0000256" key="9">
    <source>
        <dbReference type="ARBA" id="ARBA00033696"/>
    </source>
</evidence>
<comment type="similarity">
    <text evidence="2 13">Belongs to the histidine acid phosphatase family. VIP1 subfamily.</text>
</comment>
<feature type="region of interest" description="Disordered" evidence="14">
    <location>
        <begin position="1267"/>
        <end position="1303"/>
    </location>
</feature>
<feature type="compositionally biased region" description="Polar residues" evidence="14">
    <location>
        <begin position="566"/>
        <end position="597"/>
    </location>
</feature>
<dbReference type="FunFam" id="3.40.50.11950:FF:000003">
    <property type="entry name" value="Inositol hexakisphosphate and diphosphoinositol-pentakisphosphate kinase"/>
    <property type="match status" value="1"/>
</dbReference>
<evidence type="ECO:0000256" key="6">
    <source>
        <dbReference type="ARBA" id="ARBA00022741"/>
    </source>
</evidence>
<keyword evidence="8 13" id="KW-0067">ATP-binding</keyword>
<reference evidence="16 17" key="1">
    <citation type="journal article" date="2018" name="Nat. Ecol. Evol.">
        <title>Genomic signatures of mitonuclear coevolution across populations of Tigriopus californicus.</title>
        <authorList>
            <person name="Barreto F.S."/>
            <person name="Watson E.T."/>
            <person name="Lima T.G."/>
            <person name="Willett C.S."/>
            <person name="Edmands S."/>
            <person name="Li W."/>
            <person name="Burton R.S."/>
        </authorList>
    </citation>
    <scope>NUCLEOTIDE SEQUENCE [LARGE SCALE GENOMIC DNA]</scope>
    <source>
        <strain evidence="16 17">San Diego</strain>
    </source>
</reference>
<dbReference type="GO" id="GO:0032958">
    <property type="term" value="P:inositol phosphate biosynthetic process"/>
    <property type="evidence" value="ECO:0007669"/>
    <property type="project" value="TreeGrafter"/>
</dbReference>
<feature type="domain" description="VIP1 N-terminal" evidence="15">
    <location>
        <begin position="1"/>
        <end position="83"/>
    </location>
</feature>
<evidence type="ECO:0000256" key="3">
    <source>
        <dbReference type="ARBA" id="ARBA00012893"/>
    </source>
</evidence>
<keyword evidence="5 13" id="KW-0808">Transferase</keyword>
<dbReference type="InterPro" id="IPR037446">
    <property type="entry name" value="His_Pase_VIP1"/>
</dbReference>
<evidence type="ECO:0000256" key="2">
    <source>
        <dbReference type="ARBA" id="ARBA00005609"/>
    </source>
</evidence>
<dbReference type="GO" id="GO:0006020">
    <property type="term" value="P:inositol metabolic process"/>
    <property type="evidence" value="ECO:0007669"/>
    <property type="project" value="TreeGrafter"/>
</dbReference>
<comment type="subcellular location">
    <subcellularLocation>
        <location evidence="1 13">Cytoplasm</location>
        <location evidence="1 13">Cytosol</location>
    </subcellularLocation>
</comment>
<dbReference type="InterPro" id="IPR000560">
    <property type="entry name" value="His_Pase_clade-2"/>
</dbReference>
<dbReference type="GO" id="GO:0005524">
    <property type="term" value="F:ATP binding"/>
    <property type="evidence" value="ECO:0007669"/>
    <property type="project" value="UniProtKB-KW"/>
</dbReference>
<dbReference type="GO" id="GO:0016791">
    <property type="term" value="F:phosphatase activity"/>
    <property type="evidence" value="ECO:0007669"/>
    <property type="project" value="UniProtKB-ARBA"/>
</dbReference>
<dbReference type="STRING" id="6832.A0A553NDN5"/>
<dbReference type="OMA" id="SESHMHA"/>
<dbReference type="Gene3D" id="3.40.50.1240">
    <property type="entry name" value="Phosphoglycerate mutase-like"/>
    <property type="match status" value="1"/>
</dbReference>
<evidence type="ECO:0000256" key="4">
    <source>
        <dbReference type="ARBA" id="ARBA00022490"/>
    </source>
</evidence>
<feature type="compositionally biased region" description="Polar residues" evidence="14">
    <location>
        <begin position="1044"/>
        <end position="1055"/>
    </location>
</feature>
<dbReference type="PANTHER" id="PTHR12750">
    <property type="entry name" value="DIPHOSPHOINOSITOL PENTAKISPHOSPHATE KINASE"/>
    <property type="match status" value="1"/>
</dbReference>
<dbReference type="EMBL" id="VCGU01000458">
    <property type="protein sequence ID" value="TRY63566.1"/>
    <property type="molecule type" value="Genomic_DNA"/>
</dbReference>
<dbReference type="EC" id="2.7.4.24" evidence="3 13"/>
<gene>
    <name evidence="16" type="ORF">TCAL_11569</name>
</gene>
<evidence type="ECO:0000256" key="14">
    <source>
        <dbReference type="SAM" id="MobiDB-lite"/>
    </source>
</evidence>
<dbReference type="Pfam" id="PF18086">
    <property type="entry name" value="PPIP5K2_N"/>
    <property type="match status" value="1"/>
</dbReference>
<evidence type="ECO:0000313" key="16">
    <source>
        <dbReference type="EMBL" id="TRY63566.1"/>
    </source>
</evidence>
<feature type="region of interest" description="Disordered" evidence="14">
    <location>
        <begin position="1124"/>
        <end position="1164"/>
    </location>
</feature>
<evidence type="ECO:0000313" key="17">
    <source>
        <dbReference type="Proteomes" id="UP000318571"/>
    </source>
</evidence>
<feature type="compositionally biased region" description="Acidic residues" evidence="14">
    <location>
        <begin position="1132"/>
        <end position="1153"/>
    </location>
</feature>
<comment type="function">
    <text evidence="11">Bifunctional inositol kinase that acts in concert with the IP6K kinases to synthesize the diphosphate group-containing inositol pyrophosphates diphosphoinositol pentakisphosphate, PP-InsP5, and bis-diphosphoinositol tetrakisphosphate, (PP)2-InsP4. PP-InsP5 and (PP)2-InsP4, also respectively called InsP7 and InsP8, may regulate a variety of cellular processes, including apoptosis, vesicle trafficking, cytoskeletal dynamics, and exocytosis. Phosphorylates inositol hexakisphosphate (InsP6) at position 1 to produce PP-InsP5 which is in turn phosphorylated by IP6Ks to produce (PP)2-InsP4. Alternatively, phosphorylates PP-InsP5 at position 1, produced by IP6Ks from InsP6, to produce (PP)2-InsP4.</text>
</comment>
<evidence type="ECO:0000256" key="13">
    <source>
        <dbReference type="RuleBase" id="RU365032"/>
    </source>
</evidence>
<dbReference type="GO" id="GO:0052723">
    <property type="term" value="F:inositol hexakisphosphate 1-kinase activity"/>
    <property type="evidence" value="ECO:0007669"/>
    <property type="project" value="RHEA"/>
</dbReference>
<evidence type="ECO:0000256" key="10">
    <source>
        <dbReference type="ARBA" id="ARBA00034629"/>
    </source>
</evidence>
<dbReference type="Gene3D" id="3.40.50.11950">
    <property type="match status" value="1"/>
</dbReference>
<dbReference type="InterPro" id="IPR029033">
    <property type="entry name" value="His_PPase_superfam"/>
</dbReference>
<keyword evidence="4 13" id="KW-0963">Cytoplasm</keyword>
<keyword evidence="17" id="KW-1185">Reference proteome</keyword>
<dbReference type="PANTHER" id="PTHR12750:SF9">
    <property type="entry name" value="INOSITOL HEXAKISPHOSPHATE AND DIPHOSPHOINOSITOL-PENTAKISPHOSPHATE KINASE"/>
    <property type="match status" value="1"/>
</dbReference>
<evidence type="ECO:0000256" key="1">
    <source>
        <dbReference type="ARBA" id="ARBA00004514"/>
    </source>
</evidence>
<feature type="region of interest" description="Disordered" evidence="14">
    <location>
        <begin position="1030"/>
        <end position="1055"/>
    </location>
</feature>
<dbReference type="FunFam" id="3.30.470.20:FF:000003">
    <property type="entry name" value="Inositol hexakisphosphate and diphosphoinositol-pentakisphosphate kinase"/>
    <property type="match status" value="1"/>
</dbReference>
<evidence type="ECO:0000256" key="12">
    <source>
        <dbReference type="ARBA" id="ARBA00071668"/>
    </source>
</evidence>
<feature type="region of interest" description="Disordered" evidence="14">
    <location>
        <begin position="536"/>
        <end position="598"/>
    </location>
</feature>
<feature type="compositionally biased region" description="Basic and acidic residues" evidence="14">
    <location>
        <begin position="1154"/>
        <end position="1164"/>
    </location>
</feature>
<evidence type="ECO:0000256" key="11">
    <source>
        <dbReference type="ARBA" id="ARBA00055071"/>
    </source>
</evidence>
<dbReference type="SUPFAM" id="SSF53254">
    <property type="entry name" value="Phosphoglycerate mutase-like"/>
    <property type="match status" value="1"/>
</dbReference>
<comment type="catalytic activity">
    <reaction evidence="9">
        <text>5-diphospho-1D-myo-inositol 1,2,3,4,6-pentakisphosphate + ATP + H(+) = 1,5-bis(diphospho)-1D-myo-inositol 2,3,4,6-tetrakisphosphate + ADP</text>
        <dbReference type="Rhea" id="RHEA:10276"/>
        <dbReference type="ChEBI" id="CHEBI:15378"/>
        <dbReference type="ChEBI" id="CHEBI:30616"/>
        <dbReference type="ChEBI" id="CHEBI:58628"/>
        <dbReference type="ChEBI" id="CHEBI:77983"/>
        <dbReference type="ChEBI" id="CHEBI:456216"/>
        <dbReference type="EC" id="2.7.4.24"/>
    </reaction>
    <physiologicalReaction direction="left-to-right" evidence="9">
        <dbReference type="Rhea" id="RHEA:10277"/>
    </physiologicalReaction>
</comment>
<protein>
    <recommendedName>
        <fullName evidence="12 13">Inositol hexakisphosphate and diphosphoinositol-pentakisphosphate kinase</fullName>
        <ecNumber evidence="3 13">2.7.4.24</ecNumber>
    </recommendedName>
</protein>
<name>A0A553NDN5_TIGCA</name>
<keyword evidence="6 13" id="KW-0547">Nucleotide-binding</keyword>
<evidence type="ECO:0000259" key="15">
    <source>
        <dbReference type="Pfam" id="PF18086"/>
    </source>
</evidence>
<sequence>MEKKSLSKPMREILTRLEEFEYITTLIFPENVILYEVVEKWPLCDCLIAFHSKGFPLVKAIRYANLRKPYIINNLEMQFDIQDRRSVYNILAKEGIEIPRHAILDRNSPDPDESSLLEFDDHVEVNGVVFNKPFVEKPISAEDHNIFMYYPTSAGIGNNGGGSQRLFRKIGSRSSVYSSESGVRKDGSYIYEDFMPTDGTDVKCLFPLTLKVYTVGPDYAHAEARKSPALDGKVERDSEGKEVRYPVILSNKEKLIARKVCMAFKQMVCGFDLLRQVKRCQTANGKSIVCDVNGFSFVKNSSKYYDDCAKILGNMILRELAPTLHIPWTMPFQLDDPPIVPTTVGKMMELRCVVGVIRHGDRTPKQKMKLEVKHPKFFEIFRKYDGFKEKHIKLKKPQQLQEILDISRELLNQIKCGSVESEMIEEKRSKLEQIKNVLEMYGHFSGINRKVQLKYQPKGRPRNTSSDDGENEWQWQLDRTLITNPPALFTDKPREASLLLILKWGGELTPSGRFQAEELGRVFRCMYPGGQDLLIGGLPPIKEKKPRGGKKAPNADAALPAPKQPPTESGPQDSLCTSCSGQDCSAPTKNDSNTHNNGEYAGTQGLGLLRLHSTYRHDLKIYASDEGRVQMTAAAFAKGLLALEGELTPILVQMVKSANTNGLLDNDSDCSSKYQNMKNPVPREELHICHFKNKRRKSGLLSNAEEQLPDLPNYFNSNDENNRLQTAKESVKSKLHEMMQQTRDFSQEDSEQLNPCHQISITNALKFIRNPVECCKQILNLIQELNKTIESKRLEFEDSILYHGETWELMARRWSKLEKDFQNKSGLFDISKIPDIYDCIKYDLQHNRTVLQSDQAEKLYNYAQNMADVVIPQVSIKIMCTYLEYGMTRTEKLTIAQGICAPLLRKIRADLQRNIEEESEEDEVPVNRLNPRYSSGVSSPGRHVRTRLYFTSESHIHSLLTILAEGGLVDSKDEQWQRAMEYVSLVSELNYMTQVVIMLYEDPTKDPTSDERFHVELHFSPGVNCCVQKELPPGPGFRPHSRNQESQGLKSNTNSSPCLTASLKCSSADLEKVFDCIEEHTSVGPTIDENEIDISIQSSSPETQIANDLKPSEPIPIVKRVFVEDPHKDGGDGDDEAGDDDDDEEEDSDEEDYNDSRATRSMDEVTDEVLRSSCEDAGFCCSSFSRTSLGSPPPCTFEFELIPSDHFAIEQTFLGSHYFGEDNPLAEVSSPIDDEDCSLHPLAPVEPRAGSLPSDCPLELRAQLARAQPSVPTNPPPDKITSALNLSSHGASPDLSQVPSHSPGCHNEEIIKLSGLHPIQRNPPIGTLLVPLDGYKRSRRRSIPSRRMSNYLKFLHELAAKGPTGARVFSTAVISGSSSAPNLKEMPAPNDNAVGSIPGLCDFGQLQDPVPITIPISLIVFQLHETSGFGSFLKR</sequence>
<evidence type="ECO:0000256" key="8">
    <source>
        <dbReference type="ARBA" id="ARBA00022840"/>
    </source>
</evidence>
<evidence type="ECO:0000256" key="7">
    <source>
        <dbReference type="ARBA" id="ARBA00022777"/>
    </source>
</evidence>
<dbReference type="InterPro" id="IPR040557">
    <property type="entry name" value="VIP1_N"/>
</dbReference>
<keyword evidence="7 13" id="KW-0418">Kinase</keyword>
<evidence type="ECO:0000256" key="5">
    <source>
        <dbReference type="ARBA" id="ARBA00022679"/>
    </source>
</evidence>
<organism evidence="16 17">
    <name type="scientific">Tigriopus californicus</name>
    <name type="common">Marine copepod</name>
    <dbReference type="NCBI Taxonomy" id="6832"/>
    <lineage>
        <taxon>Eukaryota</taxon>
        <taxon>Metazoa</taxon>
        <taxon>Ecdysozoa</taxon>
        <taxon>Arthropoda</taxon>
        <taxon>Crustacea</taxon>
        <taxon>Multicrustacea</taxon>
        <taxon>Hexanauplia</taxon>
        <taxon>Copepoda</taxon>
        <taxon>Harpacticoida</taxon>
        <taxon>Harpacticidae</taxon>
        <taxon>Tigriopus</taxon>
    </lineage>
</organism>
<comment type="catalytic activity">
    <reaction evidence="10">
        <text>1D-myo-inositol hexakisphosphate + ATP = 1-diphospho-1D-myo-inositol 2,3,4,5,6-pentakisphosphate + ADP</text>
        <dbReference type="Rhea" id="RHEA:37459"/>
        <dbReference type="ChEBI" id="CHEBI:30616"/>
        <dbReference type="ChEBI" id="CHEBI:58130"/>
        <dbReference type="ChEBI" id="CHEBI:74946"/>
        <dbReference type="ChEBI" id="CHEBI:456216"/>
        <dbReference type="EC" id="2.7.4.24"/>
    </reaction>
    <physiologicalReaction direction="left-to-right" evidence="10">
        <dbReference type="Rhea" id="RHEA:37460"/>
    </physiologicalReaction>
</comment>
<proteinExistence type="inferred from homology"/>
<comment type="caution">
    <text evidence="16">The sequence shown here is derived from an EMBL/GenBank/DDBJ whole genome shotgun (WGS) entry which is preliminary data.</text>
</comment>